<dbReference type="GO" id="GO:0016705">
    <property type="term" value="F:oxidoreductase activity, acting on paired donors, with incorporation or reduction of molecular oxygen"/>
    <property type="evidence" value="ECO:0007669"/>
    <property type="project" value="InterPro"/>
</dbReference>
<dbReference type="eggNOG" id="COG2141">
    <property type="taxonomic scope" value="Bacteria"/>
</dbReference>
<dbReference type="HOGENOM" id="CLU_1076954_0_0_0"/>
<reference evidence="3 4" key="2">
    <citation type="journal article" date="2010" name="Stand. Genomic Sci.">
        <title>Complete genome sequence of Desulfohalobium retbaense type strain (HR(100)).</title>
        <authorList>
            <person name="Spring S."/>
            <person name="Nolan M."/>
            <person name="Lapidus A."/>
            <person name="Glavina Del Rio T."/>
            <person name="Copeland A."/>
            <person name="Tice H."/>
            <person name="Cheng J.F."/>
            <person name="Lucas S."/>
            <person name="Land M."/>
            <person name="Chen F."/>
            <person name="Bruce D."/>
            <person name="Goodwin L."/>
            <person name="Pitluck S."/>
            <person name="Ivanova N."/>
            <person name="Mavromatis K."/>
            <person name="Mikhailova N."/>
            <person name="Pati A."/>
            <person name="Chen A."/>
            <person name="Palaniappan K."/>
            <person name="Hauser L."/>
            <person name="Chang Y.J."/>
            <person name="Jeffries C.D."/>
            <person name="Munk C."/>
            <person name="Kiss H."/>
            <person name="Chain P."/>
            <person name="Han C."/>
            <person name="Brettin T."/>
            <person name="Detter J.C."/>
            <person name="Schuler E."/>
            <person name="Goker M."/>
            <person name="Rohde M."/>
            <person name="Bristow J."/>
            <person name="Eisen J.A."/>
            <person name="Markowitz V."/>
            <person name="Hugenholtz P."/>
            <person name="Kyrpides N.C."/>
            <person name="Klenk H.P."/>
        </authorList>
    </citation>
    <scope>NUCLEOTIDE SEQUENCE [LARGE SCALE GENOMIC DNA]</scope>
    <source>
        <strain evidence="4">ATCC 49802 / DSM 20745 / S 6022</strain>
    </source>
</reference>
<dbReference type="InterPro" id="IPR050564">
    <property type="entry name" value="F420-G6PD/mer"/>
</dbReference>
<dbReference type="Pfam" id="PF00296">
    <property type="entry name" value="Bac_luciferase"/>
    <property type="match status" value="2"/>
</dbReference>
<organism evidence="3 4">
    <name type="scientific">Sphaerobacter thermophilus (strain ATCC 49802 / DSM 20745 / KCCM 41009 / NCIMB 13125 / S 6022)</name>
    <dbReference type="NCBI Taxonomy" id="479434"/>
    <lineage>
        <taxon>Bacteria</taxon>
        <taxon>Pseudomonadati</taxon>
        <taxon>Thermomicrobiota</taxon>
        <taxon>Thermomicrobia</taxon>
        <taxon>Sphaerobacterales</taxon>
        <taxon>Sphaerobacterineae</taxon>
        <taxon>Sphaerobacteraceae</taxon>
        <taxon>Sphaerobacter</taxon>
    </lineage>
</organism>
<dbReference type="SUPFAM" id="SSF51679">
    <property type="entry name" value="Bacterial luciferase-like"/>
    <property type="match status" value="1"/>
</dbReference>
<keyword evidence="4" id="KW-1185">Reference proteome</keyword>
<dbReference type="KEGG" id="sti:Sthe_3510"/>
<accession>D1CAR6</accession>
<dbReference type="Proteomes" id="UP000002027">
    <property type="component" value="Chromosome 2"/>
</dbReference>
<reference evidence="4" key="1">
    <citation type="submission" date="2009-11" db="EMBL/GenBank/DDBJ databases">
        <title>The complete chromosome 2 of Sphaerobacter thermophilus DSM 20745.</title>
        <authorList>
            <person name="Lucas S."/>
            <person name="Copeland A."/>
            <person name="Lapidus A."/>
            <person name="Glavina del Rio T."/>
            <person name="Dalin E."/>
            <person name="Tice H."/>
            <person name="Bruce D."/>
            <person name="Goodwin L."/>
            <person name="Pitluck S."/>
            <person name="Kyrpides N."/>
            <person name="Mavromatis K."/>
            <person name="Ivanova N."/>
            <person name="Mikhailova N."/>
            <person name="LaButti K.M."/>
            <person name="Clum A."/>
            <person name="Sun H.I."/>
            <person name="Brettin T."/>
            <person name="Detter J.C."/>
            <person name="Han C."/>
            <person name="Larimer F."/>
            <person name="Land M."/>
            <person name="Hauser L."/>
            <person name="Markowitz V."/>
            <person name="Cheng J.F."/>
            <person name="Hugenholtz P."/>
            <person name="Woyke T."/>
            <person name="Wu D."/>
            <person name="Steenblock K."/>
            <person name="Schneider S."/>
            <person name="Pukall R."/>
            <person name="Goeker M."/>
            <person name="Klenk H.P."/>
            <person name="Eisen J.A."/>
        </authorList>
    </citation>
    <scope>NUCLEOTIDE SEQUENCE [LARGE SCALE GENOMIC DNA]</scope>
    <source>
        <strain evidence="4">ATCC 49802 / DSM 20745 / S 6022</strain>
    </source>
</reference>
<protein>
    <recommendedName>
        <fullName evidence="2">Luciferase-like domain-containing protein</fullName>
    </recommendedName>
</protein>
<dbReference type="PANTHER" id="PTHR43244">
    <property type="match status" value="1"/>
</dbReference>
<dbReference type="FunCoup" id="D1CAR6">
    <property type="interactions" value="81"/>
</dbReference>
<feature type="domain" description="Luciferase-like" evidence="2">
    <location>
        <begin position="133"/>
        <end position="201"/>
    </location>
</feature>
<feature type="domain" description="Luciferase-like" evidence="2">
    <location>
        <begin position="15"/>
        <end position="79"/>
    </location>
</feature>
<dbReference type="EMBL" id="CP001824">
    <property type="protein sequence ID" value="ACZ40909.1"/>
    <property type="molecule type" value="Genomic_DNA"/>
</dbReference>
<dbReference type="InterPro" id="IPR011251">
    <property type="entry name" value="Luciferase-like_dom"/>
</dbReference>
<dbReference type="STRING" id="479434.Sthe_3510"/>
<dbReference type="InterPro" id="IPR036661">
    <property type="entry name" value="Luciferase-like_sf"/>
</dbReference>
<proteinExistence type="predicted"/>
<name>D1CAR6_SPHTD</name>
<keyword evidence="1" id="KW-0560">Oxidoreductase</keyword>
<dbReference type="PANTHER" id="PTHR43244:SF1">
    <property type="entry name" value="5,10-METHYLENETETRAHYDROMETHANOPTERIN REDUCTASE"/>
    <property type="match status" value="1"/>
</dbReference>
<dbReference type="OrthoDB" id="7816697at2"/>
<evidence type="ECO:0000313" key="3">
    <source>
        <dbReference type="EMBL" id="ACZ40909.1"/>
    </source>
</evidence>
<sequence>MAGSRRGFGIAAAVPAEVTRAAAAEAESLGYDSFWVNDTPQGDGLAALAEAAQVTETIALGVGVIALSRRSPSSIAAQVLGQSGAADVEGDAGTSLPLHRLLLGVGSGAGGPGALARVRDGVQALREALDATIYISALGPKMCHLAGEVADGVLFNWLTPEYARRSVEWVQAGAAKAGRQTPALAAYVRVALGDDAARRLTEEGSRYARIPAYADHFRRMGVAPVDTCIAASSAEAIQEALAAWDGVLDEVVVRAITPHDTVEETLALVRAAAPLRAR</sequence>
<evidence type="ECO:0000259" key="2">
    <source>
        <dbReference type="Pfam" id="PF00296"/>
    </source>
</evidence>
<dbReference type="InParanoid" id="D1CAR6"/>
<evidence type="ECO:0000313" key="4">
    <source>
        <dbReference type="Proteomes" id="UP000002027"/>
    </source>
</evidence>
<gene>
    <name evidence="3" type="ordered locus">Sthe_3510</name>
</gene>
<evidence type="ECO:0000256" key="1">
    <source>
        <dbReference type="ARBA" id="ARBA00023002"/>
    </source>
</evidence>
<dbReference type="AlphaFoldDB" id="D1CAR6"/>
<dbReference type="RefSeq" id="WP_012873944.1">
    <property type="nucleotide sequence ID" value="NC_013524.1"/>
</dbReference>
<dbReference type="Gene3D" id="3.20.20.30">
    <property type="entry name" value="Luciferase-like domain"/>
    <property type="match status" value="2"/>
</dbReference>